<evidence type="ECO:0000313" key="6">
    <source>
        <dbReference type="Proteomes" id="UP000314985"/>
    </source>
</evidence>
<dbReference type="Gene3D" id="2.130.10.10">
    <property type="entry name" value="YVTN repeat-like/Quinoprotein amine dehydrogenase"/>
    <property type="match status" value="2"/>
</dbReference>
<dbReference type="AlphaFoldDB" id="A0A4X1UQ73"/>
<accession>A0A4X1UQ73</accession>
<dbReference type="Proteomes" id="UP000314985">
    <property type="component" value="Chromosome 4"/>
</dbReference>
<reference evidence="5" key="2">
    <citation type="submission" date="2025-08" db="UniProtKB">
        <authorList>
            <consortium name="Ensembl"/>
        </authorList>
    </citation>
    <scope>IDENTIFICATION</scope>
</reference>
<dbReference type="SUPFAM" id="SSF50998">
    <property type="entry name" value="Quinoprotein alcohol dehydrogenase-like"/>
    <property type="match status" value="1"/>
</dbReference>
<organism evidence="5 6">
    <name type="scientific">Sus scrofa</name>
    <name type="common">Pig</name>
    <dbReference type="NCBI Taxonomy" id="9823"/>
    <lineage>
        <taxon>Eukaryota</taxon>
        <taxon>Metazoa</taxon>
        <taxon>Chordata</taxon>
        <taxon>Craniata</taxon>
        <taxon>Vertebrata</taxon>
        <taxon>Euteleostomi</taxon>
        <taxon>Mammalia</taxon>
        <taxon>Eutheria</taxon>
        <taxon>Laurasiatheria</taxon>
        <taxon>Artiodactyla</taxon>
        <taxon>Suina</taxon>
        <taxon>Suidae</taxon>
        <taxon>Sus</taxon>
    </lineage>
</organism>
<evidence type="ECO:0000256" key="4">
    <source>
        <dbReference type="SAM" id="MobiDB-lite"/>
    </source>
</evidence>
<dbReference type="PROSITE" id="PS50082">
    <property type="entry name" value="WD_REPEATS_2"/>
    <property type="match status" value="2"/>
</dbReference>
<keyword evidence="1 3" id="KW-0853">WD repeat</keyword>
<dbReference type="PROSITE" id="PS50294">
    <property type="entry name" value="WD_REPEATS_REGION"/>
    <property type="match status" value="2"/>
</dbReference>
<reference evidence="5 6" key="1">
    <citation type="submission" date="2017-08" db="EMBL/GenBank/DDBJ databases">
        <title>USMARCv1.0.</title>
        <authorList>
            <person name="Hannum G.I."/>
            <person name="Koren S."/>
            <person name="Schroeder S.G."/>
            <person name="Chin S.C."/>
            <person name="Nonneman D.J."/>
            <person name="Becker S.A."/>
            <person name="Rosen B.D."/>
            <person name="Bickhart D.M."/>
            <person name="Putnam N.H."/>
            <person name="Green R.E."/>
            <person name="Tuggle C.K."/>
            <person name="Liu H."/>
            <person name="Rohrer G.A."/>
            <person name="Warr A."/>
            <person name="Hall R."/>
            <person name="Kim K."/>
            <person name="Hume D.A."/>
            <person name="Talbot R."/>
            <person name="Chow W."/>
            <person name="Howe K."/>
            <person name="Schwartz A.S."/>
            <person name="Watson M."/>
            <person name="Archibald A.L."/>
            <person name="Phillippy A.M."/>
            <person name="Smith T.P.L."/>
        </authorList>
    </citation>
    <scope>NUCLEOTIDE SEQUENCE [LARGE SCALE GENOMIC DNA]</scope>
</reference>
<dbReference type="PRINTS" id="PR00320">
    <property type="entry name" value="GPROTEINBRPT"/>
</dbReference>
<evidence type="ECO:0000313" key="5">
    <source>
        <dbReference type="Ensembl" id="ENSSSCP00070031513.1"/>
    </source>
</evidence>
<feature type="region of interest" description="Disordered" evidence="4">
    <location>
        <begin position="920"/>
        <end position="944"/>
    </location>
</feature>
<proteinExistence type="predicted"/>
<dbReference type="Ensembl" id="ENSSSCT00070037682.1">
    <property type="protein sequence ID" value="ENSSSCP00070031513.1"/>
    <property type="gene ID" value="ENSSSCG00070019080.1"/>
</dbReference>
<evidence type="ECO:0000256" key="3">
    <source>
        <dbReference type="PROSITE-ProRule" id="PRU00221"/>
    </source>
</evidence>
<evidence type="ECO:0000256" key="2">
    <source>
        <dbReference type="ARBA" id="ARBA00022737"/>
    </source>
</evidence>
<dbReference type="InterPro" id="IPR019775">
    <property type="entry name" value="WD40_repeat_CS"/>
</dbReference>
<dbReference type="InterPro" id="IPR015943">
    <property type="entry name" value="WD40/YVTN_repeat-like_dom_sf"/>
</dbReference>
<dbReference type="InterPro" id="IPR020472">
    <property type="entry name" value="WD40_PAC1"/>
</dbReference>
<evidence type="ECO:0000256" key="1">
    <source>
        <dbReference type="ARBA" id="ARBA00022574"/>
    </source>
</evidence>
<feature type="repeat" description="WD" evidence="3">
    <location>
        <begin position="323"/>
        <end position="364"/>
    </location>
</feature>
<dbReference type="InterPro" id="IPR011047">
    <property type="entry name" value="Quinoprotein_ADH-like_sf"/>
</dbReference>
<dbReference type="InterPro" id="IPR001680">
    <property type="entry name" value="WD40_rpt"/>
</dbReference>
<sequence>MESAESGPLPPAPDLCGVDVYAVPDPGLLTEKNEPSFSEPVPQRFTSSSEWQSMAVCSRARQLWLLLRASLQSFVEKAKRAELRAARLTHGLEPLRRLAVAAGLCSVAQDPVGRRFVVLDGAGLLHLHREDGLAQEKLPAPIALTGLVAVLGPLGAVGRFVGWGPAGLAILRSDLSLLWLSKPGLFRAPGHEPICCLPVPNPGLLLVAAAGGILALWKFRSGGRCLVPQGSPLQLPASPPGALVRLALGPQPPCHLPRCFAACGSAVLTCDLHTWALIDVRRDLHKTTVSDLAYCSELEAMVTASRDSTVKVWEADWQIRMVFVGHSGPVTAVAVLPNTSLVLSASQDGTLRTWDLQAAAQVGEVALSCWDRSVPPESVSRLLAPAGPGWPLLSLRASSVELWRLRELYSPLAQLSAPVLHLQVVPVLPTLAPPAPQLPVRLVCACADGSVSLVSALTGRVVNALLLEPEDCAAAVAYCLQREVLWLLTRAGHLLCANSARCPMQVLHRLRPPPPPTPRPCCLHLYSHLTDPRSAFASWEIVCQHKGDLCHRDMAWAWKDKNRYLPVVGHTDGTLSVLELRSSKTVFRTEAHSPGPITAIASTWNSVVSSGGDLTVKMWRVFPYAEESLGLLRTFSCCHPAVALCALGSRVTVGFEDPDSATYGLVQYGLGNSPRCDHRPQDDPTDHITGLCCCPALKLYACSSLDCTIRIWTAENRLLRLLQLNGAPQALTFCSNSGDLVLALGSRLCLVSHRLYLPTSYLVKKLCQETPDEVHDPPLTNRESPASAQLQRLANLHGVAGLSMASSFIHRQTATPQQPVLEEDLQALIARDHDLQQLGLGLVGPAARPPPSWQQRQEAFENYLRLIYGPDLLGTCSGRESQRWSTMTVTVERDTWDACALPGPSQAGVCAEAPTVPTVLPPQDLGTQGRRFARPPRVTLPIPPTHRRVHSRASQLLARSSLSSDLGLSLDLQLQSEPLLWEKPVAPDPPSYLQHRIPLLPKRRPQALLSNLGGFYPATIQPYKDSRRPIHFPGCVPNSVVLQQMWQPGQVGGLEALCQLMGSRPKVGHSRDDLGLRQGGWRHHAKWQQNLLQWLGDAEEQGELVLDLASDSLSPHGQLSDQLLESREQEAEVGRQGAVAGPRELLGEEGSAAVATPLPHQSSRFLLRKPSGSPDTTIRKESYFCRPRTATGARSGESAMGICQGSCIFSSARTGSRGCSPSSLWRRTLRWARWRAWPRCSWTCWRRPPGQTAGTSSMRC</sequence>
<dbReference type="PROSITE" id="PS00678">
    <property type="entry name" value="WD_REPEATS_1"/>
    <property type="match status" value="1"/>
</dbReference>
<name>A0A4X1UQ73_PIG</name>
<dbReference type="PANTHER" id="PTHR45532">
    <property type="entry name" value="WD REPEAT-CONTAINING PROTEIN 97"/>
    <property type="match status" value="1"/>
</dbReference>
<dbReference type="Pfam" id="PF00400">
    <property type="entry name" value="WD40"/>
    <property type="match status" value="3"/>
</dbReference>
<keyword evidence="2" id="KW-0677">Repeat</keyword>
<protein>
    <submittedName>
        <fullName evidence="5">Uncharacterized protein</fullName>
    </submittedName>
</protein>
<feature type="repeat" description="WD" evidence="3">
    <location>
        <begin position="282"/>
        <end position="314"/>
    </location>
</feature>
<dbReference type="SMART" id="SM00320">
    <property type="entry name" value="WD40"/>
    <property type="match status" value="4"/>
</dbReference>
<dbReference type="PANTHER" id="PTHR45532:SF1">
    <property type="entry name" value="WD REPEAT-CONTAINING PROTEIN 97"/>
    <property type="match status" value="1"/>
</dbReference>